<name>A0A1Q9R5K4_PSEPU</name>
<protein>
    <submittedName>
        <fullName evidence="1">Uncharacterized protein</fullName>
    </submittedName>
</protein>
<gene>
    <name evidence="1" type="ORF">PSEMO_24620</name>
</gene>
<sequence length="49" mass="5669">MSRRFVAITGRYAARFDFQISHLKSLSMVQNVKTEVPMEKIKLTTELPV</sequence>
<dbReference type="EMBL" id="MKZO01000020">
    <property type="protein sequence ID" value="OLS62699.1"/>
    <property type="molecule type" value="Genomic_DNA"/>
</dbReference>
<dbReference type="AlphaFoldDB" id="A0A1Q9R5K4"/>
<dbReference type="Proteomes" id="UP000186736">
    <property type="component" value="Unassembled WGS sequence"/>
</dbReference>
<comment type="caution">
    <text evidence="1">The sequence shown here is derived from an EMBL/GenBank/DDBJ whole genome shotgun (WGS) entry which is preliminary data.</text>
</comment>
<proteinExistence type="predicted"/>
<accession>A0A1Q9R5K4</accession>
<evidence type="ECO:0000313" key="2">
    <source>
        <dbReference type="Proteomes" id="UP000186736"/>
    </source>
</evidence>
<dbReference type="RefSeq" id="WP_178391991.1">
    <property type="nucleotide sequence ID" value="NZ_MKZO01000020.1"/>
</dbReference>
<evidence type="ECO:0000313" key="1">
    <source>
        <dbReference type="EMBL" id="OLS62699.1"/>
    </source>
</evidence>
<organism evidence="1 2">
    <name type="scientific">Pseudomonas putida</name>
    <name type="common">Arthrobacter siderocapsulatus</name>
    <dbReference type="NCBI Taxonomy" id="303"/>
    <lineage>
        <taxon>Bacteria</taxon>
        <taxon>Pseudomonadati</taxon>
        <taxon>Pseudomonadota</taxon>
        <taxon>Gammaproteobacteria</taxon>
        <taxon>Pseudomonadales</taxon>
        <taxon>Pseudomonadaceae</taxon>
        <taxon>Pseudomonas</taxon>
    </lineage>
</organism>
<reference evidence="1 2" key="1">
    <citation type="submission" date="2016-10" db="EMBL/GenBank/DDBJ databases">
        <title>Genome Sequence of Pseudomonas putida GM4FR.</title>
        <authorList>
            <person name="Poehlein A."/>
            <person name="Wemheuer F."/>
            <person name="Hollensteiner J."/>
            <person name="Wemheuer B."/>
        </authorList>
    </citation>
    <scope>NUCLEOTIDE SEQUENCE [LARGE SCALE GENOMIC DNA]</scope>
    <source>
        <strain evidence="1 2">GM4FR</strain>
    </source>
</reference>